<organism evidence="3 4">
    <name type="scientific">Caenorhabditis remanei</name>
    <name type="common">Caenorhabditis vulgaris</name>
    <dbReference type="NCBI Taxonomy" id="31234"/>
    <lineage>
        <taxon>Eukaryota</taxon>
        <taxon>Metazoa</taxon>
        <taxon>Ecdysozoa</taxon>
        <taxon>Nematoda</taxon>
        <taxon>Chromadorea</taxon>
        <taxon>Rhabditida</taxon>
        <taxon>Rhabditina</taxon>
        <taxon>Rhabditomorpha</taxon>
        <taxon>Rhabditoidea</taxon>
        <taxon>Rhabditidae</taxon>
        <taxon>Peloderinae</taxon>
        <taxon>Caenorhabditis</taxon>
    </lineage>
</organism>
<feature type="domain" description="SPK" evidence="2">
    <location>
        <begin position="7"/>
        <end position="119"/>
    </location>
</feature>
<dbReference type="GeneID" id="78775575"/>
<evidence type="ECO:0000313" key="3">
    <source>
        <dbReference type="EMBL" id="KAF1756196.1"/>
    </source>
</evidence>
<dbReference type="Pfam" id="PF04435">
    <property type="entry name" value="SPK"/>
    <property type="match status" value="1"/>
</dbReference>
<evidence type="ECO:0000256" key="1">
    <source>
        <dbReference type="SAM" id="MobiDB-lite"/>
    </source>
</evidence>
<evidence type="ECO:0000313" key="4">
    <source>
        <dbReference type="Proteomes" id="UP000483820"/>
    </source>
</evidence>
<dbReference type="PANTHER" id="PTHR23362">
    <property type="entry name" value="L-PLASTIN-RELATED"/>
    <property type="match status" value="1"/>
</dbReference>
<dbReference type="RefSeq" id="XP_053584053.1">
    <property type="nucleotide sequence ID" value="XM_053729281.1"/>
</dbReference>
<dbReference type="CTD" id="78775575"/>
<gene>
    <name evidence="3" type="ORF">GCK72_012649</name>
</gene>
<accession>A0A6A5GNT6</accession>
<protein>
    <recommendedName>
        <fullName evidence="2">SPK domain-containing protein</fullName>
    </recommendedName>
</protein>
<comment type="caution">
    <text evidence="3">The sequence shown here is derived from an EMBL/GenBank/DDBJ whole genome shotgun (WGS) entry which is preliminary data.</text>
</comment>
<dbReference type="KEGG" id="crq:GCK72_012649"/>
<dbReference type="EMBL" id="WUAV01000004">
    <property type="protein sequence ID" value="KAF1756196.1"/>
    <property type="molecule type" value="Genomic_DNA"/>
</dbReference>
<feature type="region of interest" description="Disordered" evidence="1">
    <location>
        <begin position="202"/>
        <end position="254"/>
    </location>
</feature>
<dbReference type="AlphaFoldDB" id="A0A6A5GNT6"/>
<dbReference type="InterPro" id="IPR006570">
    <property type="entry name" value="SPK_dom"/>
</dbReference>
<dbReference type="SMART" id="SM00583">
    <property type="entry name" value="SPK"/>
    <property type="match status" value="1"/>
</dbReference>
<sequence>MSDSDHLFDGFVGYVAEVSINSESPITKYSLSRSFKDLCKLNINDRFFCNKFDQKVVERILKSKYDIELKARIFFVTSTPVTWPDFLEELGKIATYELDSHYRLIRYVSKVDGVTKFKGEHRKWNGRGRAVQMDSSEVPTEPNRDDGEVFGVEEEVEDPEIIEPPRVPVTQPQMPPPQYMTPWMRGPAYQFVVPGSQMYYVSQPGRVNPESSTPEDDEGRSKRQLPVNNEPGPSTSNNRDPPEMEPSPKKMRKSVEPIFEERKVEDLIILEPPIVNQPLISRNHGSSFMDTSSLINHYSKFLREIYFFHGEVSGSFNREIKDLYTAVENQNHGMNITPSKIKSHLEVCLDEICADKTTESDDTLNLTTMLNDLNQMARHLGDDLSLKIVPLVTIYLEETKESDTVSKKGAKEAIENMINRLKKCAKSS</sequence>
<reference evidence="3 4" key="1">
    <citation type="submission" date="2019-12" db="EMBL/GenBank/DDBJ databases">
        <title>Chromosome-level assembly of the Caenorhabditis remanei genome.</title>
        <authorList>
            <person name="Teterina A.A."/>
            <person name="Willis J.H."/>
            <person name="Phillips P.C."/>
        </authorList>
    </citation>
    <scope>NUCLEOTIDE SEQUENCE [LARGE SCALE GENOMIC DNA]</scope>
    <source>
        <strain evidence="3 4">PX506</strain>
        <tissue evidence="3">Whole organism</tissue>
    </source>
</reference>
<proteinExistence type="predicted"/>
<feature type="compositionally biased region" description="Basic and acidic residues" evidence="1">
    <location>
        <begin position="240"/>
        <end position="254"/>
    </location>
</feature>
<dbReference type="Proteomes" id="UP000483820">
    <property type="component" value="Chromosome IV"/>
</dbReference>
<name>A0A6A5GNT6_CAERE</name>
<dbReference type="InterPro" id="IPR053315">
    <property type="entry name" value="Peptidase_C14A"/>
</dbReference>
<evidence type="ECO:0000259" key="2">
    <source>
        <dbReference type="SMART" id="SM00583"/>
    </source>
</evidence>